<dbReference type="EMBL" id="FNOU01000016">
    <property type="protein sequence ID" value="SDY10256.1"/>
    <property type="molecule type" value="Genomic_DNA"/>
</dbReference>
<dbReference type="PANTHER" id="PTHR33221">
    <property type="entry name" value="WINGED HELIX-TURN-HELIX TRANSCRIPTIONAL REGULATOR, RRF2 FAMILY"/>
    <property type="match status" value="1"/>
</dbReference>
<dbReference type="InterPro" id="IPR036390">
    <property type="entry name" value="WH_DNA-bd_sf"/>
</dbReference>
<dbReference type="PANTHER" id="PTHR33221:SF15">
    <property type="entry name" value="HTH-TYPE TRANSCRIPTIONAL REGULATOR YWGB-RELATED"/>
    <property type="match status" value="1"/>
</dbReference>
<dbReference type="OrthoDB" id="9808360at2"/>
<dbReference type="Pfam" id="PF02082">
    <property type="entry name" value="Rrf2"/>
    <property type="match status" value="1"/>
</dbReference>
<dbReference type="GO" id="GO:0003700">
    <property type="term" value="F:DNA-binding transcription factor activity"/>
    <property type="evidence" value="ECO:0007669"/>
    <property type="project" value="TreeGrafter"/>
</dbReference>
<dbReference type="NCBIfam" id="TIGR00738">
    <property type="entry name" value="rrf2_super"/>
    <property type="match status" value="1"/>
</dbReference>
<organism evidence="1 2">
    <name type="scientific">Eubacterium barkeri</name>
    <name type="common">Clostridium barkeri</name>
    <dbReference type="NCBI Taxonomy" id="1528"/>
    <lineage>
        <taxon>Bacteria</taxon>
        <taxon>Bacillati</taxon>
        <taxon>Bacillota</taxon>
        <taxon>Clostridia</taxon>
        <taxon>Eubacteriales</taxon>
        <taxon>Eubacteriaceae</taxon>
        <taxon>Eubacterium</taxon>
    </lineage>
</organism>
<dbReference type="PROSITE" id="PS51197">
    <property type="entry name" value="HTH_RRF2_2"/>
    <property type="match status" value="1"/>
</dbReference>
<reference evidence="2" key="1">
    <citation type="submission" date="2016-10" db="EMBL/GenBank/DDBJ databases">
        <authorList>
            <person name="Varghese N."/>
            <person name="Submissions S."/>
        </authorList>
    </citation>
    <scope>NUCLEOTIDE SEQUENCE [LARGE SCALE GENOMIC DNA]</scope>
    <source>
        <strain evidence="2">VPI 5359</strain>
    </source>
</reference>
<evidence type="ECO:0000313" key="2">
    <source>
        <dbReference type="Proteomes" id="UP000199652"/>
    </source>
</evidence>
<protein>
    <submittedName>
        <fullName evidence="1">Rrf2 family protein</fullName>
    </submittedName>
</protein>
<accession>A0A1H3H416</accession>
<dbReference type="Proteomes" id="UP000199652">
    <property type="component" value="Unassembled WGS sequence"/>
</dbReference>
<dbReference type="InterPro" id="IPR000944">
    <property type="entry name" value="Tscrpt_reg_Rrf2"/>
</dbReference>
<gene>
    <name evidence="1" type="ORF">SAMN04488579_11648</name>
</gene>
<name>A0A1H3H416_EUBBA</name>
<keyword evidence="2" id="KW-1185">Reference proteome</keyword>
<dbReference type="RefSeq" id="WP_090245937.1">
    <property type="nucleotide sequence ID" value="NZ_FNOU01000016.1"/>
</dbReference>
<dbReference type="SUPFAM" id="SSF46785">
    <property type="entry name" value="Winged helix' DNA-binding domain"/>
    <property type="match status" value="1"/>
</dbReference>
<dbReference type="AlphaFoldDB" id="A0A1H3H416"/>
<proteinExistence type="predicted"/>
<sequence length="148" mass="16286">MRISAKGRYGLAAMITLAQESTQDLCTPVIVIAEKLGLSKIYLEQVFALLKRGKLVTSIKGAQGGYRLSRPAPQINAYEILTAVEQVLFEPTEDSVSEAAPLVEATMRECVFDFLDAQLRSALESVTLAQLVKSLEQRSLDGPFMFFI</sequence>
<evidence type="ECO:0000313" key="1">
    <source>
        <dbReference type="EMBL" id="SDY10256.1"/>
    </source>
</evidence>
<dbReference type="GO" id="GO:0005829">
    <property type="term" value="C:cytosol"/>
    <property type="evidence" value="ECO:0007669"/>
    <property type="project" value="TreeGrafter"/>
</dbReference>
<dbReference type="STRING" id="1528.SAMN04488579_11648"/>
<dbReference type="InterPro" id="IPR036388">
    <property type="entry name" value="WH-like_DNA-bd_sf"/>
</dbReference>
<dbReference type="Gene3D" id="1.10.10.10">
    <property type="entry name" value="Winged helix-like DNA-binding domain superfamily/Winged helix DNA-binding domain"/>
    <property type="match status" value="1"/>
</dbReference>